<dbReference type="EMBL" id="KQ965859">
    <property type="protein sequence ID" value="KXS09512.1"/>
    <property type="molecule type" value="Genomic_DNA"/>
</dbReference>
<sequence>MSSNEWNVTPAFISDDALGSINAAIEKYRNWDRFGKGDKKGTVNYITPEKRIEASKLVRTGKSISCSLHLNENGPQTGALRRNNPLHLFTQTGTDCTSPHVLKLPHGIAFTDDYITMPLQAGTQWDGLGHTFSHGTGYGGTKCYEHVDAGGDRFTGIEVLQHDIVSRGVLLDIGRMYGKMTPEGVEGVLPDGWAIKEEHLLACMAKQKVTIGKGDILIVRTGQMERYKKTGWGTYAGGPAAGMSFESLDWIHRTQIAAIATDTWGFEVIPNEFPGACQPCHQVCIPNMGLLIGEVWDLAALGADCAADGVYEFMLVASPLPITGAVGSPLNPIAIK</sequence>
<dbReference type="PANTHER" id="PTHR34861">
    <property type="match status" value="1"/>
</dbReference>
<gene>
    <name evidence="2" type="ORF">M427DRAFT_63893</name>
</gene>
<dbReference type="Gene3D" id="3.50.30.50">
    <property type="entry name" value="Putative cyclase"/>
    <property type="match status" value="1"/>
</dbReference>
<evidence type="ECO:0000256" key="1">
    <source>
        <dbReference type="ARBA" id="ARBA00007865"/>
    </source>
</evidence>
<dbReference type="OrthoDB" id="5396at2759"/>
<proteinExistence type="inferred from homology"/>
<dbReference type="AlphaFoldDB" id="A0A138ZYC5"/>
<dbReference type="GO" id="GO:0019441">
    <property type="term" value="P:L-tryptophan catabolic process to kynurenine"/>
    <property type="evidence" value="ECO:0007669"/>
    <property type="project" value="InterPro"/>
</dbReference>
<reference evidence="2 3" key="1">
    <citation type="journal article" date="2015" name="Genome Biol. Evol.">
        <title>Phylogenomic analyses indicate that early fungi evolved digesting cell walls of algal ancestors of land plants.</title>
        <authorList>
            <person name="Chang Y."/>
            <person name="Wang S."/>
            <person name="Sekimoto S."/>
            <person name="Aerts A.L."/>
            <person name="Choi C."/>
            <person name="Clum A."/>
            <person name="LaButti K.M."/>
            <person name="Lindquist E.A."/>
            <person name="Yee Ngan C."/>
            <person name="Ohm R.A."/>
            <person name="Salamov A.A."/>
            <person name="Grigoriev I.V."/>
            <person name="Spatafora J.W."/>
            <person name="Berbee M.L."/>
        </authorList>
    </citation>
    <scope>NUCLEOTIDE SEQUENCE [LARGE SCALE GENOMIC DNA]</scope>
    <source>
        <strain evidence="2 3">JEL478</strain>
    </source>
</reference>
<organism evidence="2 3">
    <name type="scientific">Gonapodya prolifera (strain JEL478)</name>
    <name type="common">Monoblepharis prolifera</name>
    <dbReference type="NCBI Taxonomy" id="1344416"/>
    <lineage>
        <taxon>Eukaryota</taxon>
        <taxon>Fungi</taxon>
        <taxon>Fungi incertae sedis</taxon>
        <taxon>Chytridiomycota</taxon>
        <taxon>Chytridiomycota incertae sedis</taxon>
        <taxon>Monoblepharidomycetes</taxon>
        <taxon>Monoblepharidales</taxon>
        <taxon>Gonapodyaceae</taxon>
        <taxon>Gonapodya</taxon>
    </lineage>
</organism>
<evidence type="ECO:0000313" key="2">
    <source>
        <dbReference type="EMBL" id="KXS09512.1"/>
    </source>
</evidence>
<dbReference type="InterPro" id="IPR037175">
    <property type="entry name" value="KFase_sf"/>
</dbReference>
<accession>A0A138ZYC5</accession>
<name>A0A138ZYC5_GONPJ</name>
<dbReference type="Proteomes" id="UP000070544">
    <property type="component" value="Unassembled WGS sequence"/>
</dbReference>
<dbReference type="STRING" id="1344416.A0A138ZYC5"/>
<protein>
    <submittedName>
        <fullName evidence="2">Putative cyclase SCIF3.09c</fullName>
    </submittedName>
</protein>
<evidence type="ECO:0000313" key="3">
    <source>
        <dbReference type="Proteomes" id="UP000070544"/>
    </source>
</evidence>
<dbReference type="PANTHER" id="PTHR34861:SF10">
    <property type="entry name" value="CYCLASE"/>
    <property type="match status" value="1"/>
</dbReference>
<comment type="similarity">
    <text evidence="1">Belongs to the Cyclase 1 superfamily.</text>
</comment>
<dbReference type="SUPFAM" id="SSF102198">
    <property type="entry name" value="Putative cyclase"/>
    <property type="match status" value="1"/>
</dbReference>
<dbReference type="Pfam" id="PF04199">
    <property type="entry name" value="Cyclase"/>
    <property type="match status" value="1"/>
</dbReference>
<keyword evidence="3" id="KW-1185">Reference proteome</keyword>
<dbReference type="InterPro" id="IPR007325">
    <property type="entry name" value="KFase/CYL"/>
</dbReference>
<dbReference type="GO" id="GO:0004061">
    <property type="term" value="F:arylformamidase activity"/>
    <property type="evidence" value="ECO:0007669"/>
    <property type="project" value="InterPro"/>
</dbReference>